<feature type="transmembrane region" description="Helical" evidence="6">
    <location>
        <begin position="21"/>
        <end position="50"/>
    </location>
</feature>
<evidence type="ECO:0000313" key="8">
    <source>
        <dbReference type="EMBL" id="SVB98837.1"/>
    </source>
</evidence>
<evidence type="ECO:0000259" key="7">
    <source>
        <dbReference type="Pfam" id="PF10520"/>
    </source>
</evidence>
<keyword evidence="4 6" id="KW-1133">Transmembrane helix</keyword>
<name>A0A382IHW6_9ZZZZ</name>
<evidence type="ECO:0000256" key="1">
    <source>
        <dbReference type="ARBA" id="ARBA00004141"/>
    </source>
</evidence>
<evidence type="ECO:0000256" key="3">
    <source>
        <dbReference type="ARBA" id="ARBA00022692"/>
    </source>
</evidence>
<feature type="transmembrane region" description="Helical" evidence="6">
    <location>
        <begin position="56"/>
        <end position="78"/>
    </location>
</feature>
<protein>
    <recommendedName>
        <fullName evidence="7">Lipid desaturase domain-containing protein</fullName>
    </recommendedName>
</protein>
<proteinExistence type="inferred from homology"/>
<evidence type="ECO:0000256" key="4">
    <source>
        <dbReference type="ARBA" id="ARBA00022989"/>
    </source>
</evidence>
<feature type="domain" description="Lipid desaturase" evidence="7">
    <location>
        <begin position="64"/>
        <end position="228"/>
    </location>
</feature>
<comment type="similarity">
    <text evidence="2">Belongs to the fatty acid desaturase CarF family.</text>
</comment>
<feature type="transmembrane region" description="Helical" evidence="6">
    <location>
        <begin position="117"/>
        <end position="134"/>
    </location>
</feature>
<dbReference type="GO" id="GO:0016020">
    <property type="term" value="C:membrane"/>
    <property type="evidence" value="ECO:0007669"/>
    <property type="project" value="UniProtKB-SubCell"/>
</dbReference>
<keyword evidence="3 6" id="KW-0812">Transmembrane</keyword>
<dbReference type="GO" id="GO:0016491">
    <property type="term" value="F:oxidoreductase activity"/>
    <property type="evidence" value="ECO:0007669"/>
    <property type="project" value="TreeGrafter"/>
</dbReference>
<dbReference type="InterPro" id="IPR052601">
    <property type="entry name" value="Plasmalogen_desaturase"/>
</dbReference>
<gene>
    <name evidence="8" type="ORF">METZ01_LOCUS251691</name>
</gene>
<sequence length="231" mass="26057">MAQPKSELSNAHKPAAQPYPLIAFKIAGIAISSMLLAILLVRIVIALAAGTSPWPVFPALLVGYLFADLISGTVHWFCDTFFDDDTPIIGSIIIQPFRDHHVHPQRITSYRFIEQDTTNFFIMLLPLAVAFWMGEPRPGSIGALFWCCLLLGLATGSFGTNLFHKWAHEPKPPVVVRWLQRSRLILGPERHQHHHSDYSRGFCVTSGWMNPVLDALGFFPRLERVVRFFQP</sequence>
<evidence type="ECO:0000256" key="5">
    <source>
        <dbReference type="ARBA" id="ARBA00023136"/>
    </source>
</evidence>
<organism evidence="8">
    <name type="scientific">marine metagenome</name>
    <dbReference type="NCBI Taxonomy" id="408172"/>
    <lineage>
        <taxon>unclassified sequences</taxon>
        <taxon>metagenomes</taxon>
        <taxon>ecological metagenomes</taxon>
    </lineage>
</organism>
<reference evidence="8" key="1">
    <citation type="submission" date="2018-05" db="EMBL/GenBank/DDBJ databases">
        <authorList>
            <person name="Lanie J.A."/>
            <person name="Ng W.-L."/>
            <person name="Kazmierczak K.M."/>
            <person name="Andrzejewski T.M."/>
            <person name="Davidsen T.M."/>
            <person name="Wayne K.J."/>
            <person name="Tettelin H."/>
            <person name="Glass J.I."/>
            <person name="Rusch D."/>
            <person name="Podicherti R."/>
            <person name="Tsui H.-C.T."/>
            <person name="Winkler M.E."/>
        </authorList>
    </citation>
    <scope>NUCLEOTIDE SEQUENCE</scope>
</reference>
<dbReference type="Pfam" id="PF10520">
    <property type="entry name" value="Lipid_desat"/>
    <property type="match status" value="1"/>
</dbReference>
<evidence type="ECO:0000256" key="2">
    <source>
        <dbReference type="ARBA" id="ARBA00007620"/>
    </source>
</evidence>
<dbReference type="PANTHER" id="PTHR48177:SF1">
    <property type="entry name" value="PLASMANYLETHANOLAMINE DESATURASE 1"/>
    <property type="match status" value="1"/>
</dbReference>
<dbReference type="EMBL" id="UINC01067303">
    <property type="protein sequence ID" value="SVB98837.1"/>
    <property type="molecule type" value="Genomic_DNA"/>
</dbReference>
<comment type="subcellular location">
    <subcellularLocation>
        <location evidence="1">Membrane</location>
        <topology evidence="1">Multi-pass membrane protein</topology>
    </subcellularLocation>
</comment>
<dbReference type="PANTHER" id="PTHR48177">
    <property type="entry name" value="TRANSMEMBRANE PROTEIN 189"/>
    <property type="match status" value="1"/>
</dbReference>
<keyword evidence="5 6" id="KW-0472">Membrane</keyword>
<feature type="transmembrane region" description="Helical" evidence="6">
    <location>
        <begin position="140"/>
        <end position="163"/>
    </location>
</feature>
<dbReference type="InterPro" id="IPR019547">
    <property type="entry name" value="Lipid_desat"/>
</dbReference>
<accession>A0A382IHW6</accession>
<dbReference type="AlphaFoldDB" id="A0A382IHW6"/>
<evidence type="ECO:0000256" key="6">
    <source>
        <dbReference type="SAM" id="Phobius"/>
    </source>
</evidence>